<dbReference type="InterPro" id="IPR050706">
    <property type="entry name" value="Cyclic-di-GMP_PDE-like"/>
</dbReference>
<comment type="caution">
    <text evidence="2">The sequence shown here is derived from an EMBL/GenBank/DDBJ whole genome shotgun (WGS) entry which is preliminary data.</text>
</comment>
<evidence type="ECO:0000313" key="2">
    <source>
        <dbReference type="EMBL" id="KJU85445.1"/>
    </source>
</evidence>
<name>A0A0F3GU18_9BACT</name>
<organism evidence="2 3">
    <name type="scientific">Candidatus Magnetobacterium bavaricum</name>
    <dbReference type="NCBI Taxonomy" id="29290"/>
    <lineage>
        <taxon>Bacteria</taxon>
        <taxon>Pseudomonadati</taxon>
        <taxon>Nitrospirota</taxon>
        <taxon>Thermodesulfovibrionia</taxon>
        <taxon>Thermodesulfovibrionales</taxon>
        <taxon>Candidatus Magnetobacteriaceae</taxon>
        <taxon>Candidatus Magnetobacterium</taxon>
    </lineage>
</organism>
<dbReference type="InterPro" id="IPR035919">
    <property type="entry name" value="EAL_sf"/>
</dbReference>
<dbReference type="CDD" id="cd01948">
    <property type="entry name" value="EAL"/>
    <property type="match status" value="1"/>
</dbReference>
<dbReference type="EMBL" id="LACI01001020">
    <property type="protein sequence ID" value="KJU85445.1"/>
    <property type="molecule type" value="Genomic_DNA"/>
</dbReference>
<feature type="domain" description="EAL" evidence="1">
    <location>
        <begin position="1"/>
        <end position="125"/>
    </location>
</feature>
<dbReference type="PROSITE" id="PS50883">
    <property type="entry name" value="EAL"/>
    <property type="match status" value="1"/>
</dbReference>
<keyword evidence="3" id="KW-1185">Reference proteome</keyword>
<sequence>MKVYLKQSDRIDALERVLEEMNLTGECLELELTENVFLNDSGVVLNNLRILSNMGIYLSIDDFGTGYSSLGYIKYMPISKLKIDASFVGNIPTDTDNVAIVTTITAMAHGLNLRVIAEGVETFKQ</sequence>
<evidence type="ECO:0000259" key="1">
    <source>
        <dbReference type="PROSITE" id="PS50883"/>
    </source>
</evidence>
<dbReference type="PANTHER" id="PTHR33121">
    <property type="entry name" value="CYCLIC DI-GMP PHOSPHODIESTERASE PDEF"/>
    <property type="match status" value="1"/>
</dbReference>
<dbReference type="Proteomes" id="UP000033423">
    <property type="component" value="Unassembled WGS sequence"/>
</dbReference>
<dbReference type="SUPFAM" id="SSF141868">
    <property type="entry name" value="EAL domain-like"/>
    <property type="match status" value="1"/>
</dbReference>
<protein>
    <submittedName>
        <fullName evidence="2">PAS/PAC sensor-containing diguanylate cyclase/phosphodiesterase</fullName>
    </submittedName>
</protein>
<dbReference type="PANTHER" id="PTHR33121:SF70">
    <property type="entry name" value="SIGNALING PROTEIN YKOW"/>
    <property type="match status" value="1"/>
</dbReference>
<reference evidence="2 3" key="1">
    <citation type="submission" date="2015-02" db="EMBL/GenBank/DDBJ databases">
        <title>Single-cell genomics of uncultivated deep-branching MTB reveals a conserved set of magnetosome genes.</title>
        <authorList>
            <person name="Kolinko S."/>
            <person name="Richter M."/>
            <person name="Glockner F.O."/>
            <person name="Brachmann A."/>
            <person name="Schuler D."/>
        </authorList>
    </citation>
    <scope>NUCLEOTIDE SEQUENCE [LARGE SCALE GENOMIC DNA]</scope>
    <source>
        <strain evidence="2">TM-1</strain>
    </source>
</reference>
<dbReference type="SMART" id="SM00052">
    <property type="entry name" value="EAL"/>
    <property type="match status" value="1"/>
</dbReference>
<dbReference type="GO" id="GO:0071111">
    <property type="term" value="F:cyclic-guanylate-specific phosphodiesterase activity"/>
    <property type="evidence" value="ECO:0007669"/>
    <property type="project" value="InterPro"/>
</dbReference>
<dbReference type="Pfam" id="PF00563">
    <property type="entry name" value="EAL"/>
    <property type="match status" value="1"/>
</dbReference>
<dbReference type="AlphaFoldDB" id="A0A0F3GU18"/>
<evidence type="ECO:0000313" key="3">
    <source>
        <dbReference type="Proteomes" id="UP000033423"/>
    </source>
</evidence>
<dbReference type="Gene3D" id="3.20.20.450">
    <property type="entry name" value="EAL domain"/>
    <property type="match status" value="1"/>
</dbReference>
<proteinExistence type="predicted"/>
<accession>A0A0F3GU18</accession>
<gene>
    <name evidence="2" type="ORF">MBAV_002361</name>
</gene>
<dbReference type="InterPro" id="IPR001633">
    <property type="entry name" value="EAL_dom"/>
</dbReference>